<evidence type="ECO:0000256" key="1">
    <source>
        <dbReference type="SAM" id="Phobius"/>
    </source>
</evidence>
<evidence type="ECO:0000259" key="2">
    <source>
        <dbReference type="Pfam" id="PF07727"/>
    </source>
</evidence>
<dbReference type="CDD" id="cd09272">
    <property type="entry name" value="RNase_HI_RT_Ty1"/>
    <property type="match status" value="1"/>
</dbReference>
<dbReference type="InterPro" id="IPR043502">
    <property type="entry name" value="DNA/RNA_pol_sf"/>
</dbReference>
<reference evidence="3 4" key="1">
    <citation type="journal article" date="2014" name="Am. J. Bot.">
        <title>Genome assembly and annotation for red clover (Trifolium pratense; Fabaceae).</title>
        <authorList>
            <person name="Istvanek J."/>
            <person name="Jaros M."/>
            <person name="Krenek A."/>
            <person name="Repkova J."/>
        </authorList>
    </citation>
    <scope>NUCLEOTIDE SEQUENCE [LARGE SCALE GENOMIC DNA]</scope>
    <source>
        <strain evidence="4">cv. Tatra</strain>
        <tissue evidence="3">Young leaves</tissue>
    </source>
</reference>
<sequence>MDTEIAAIESNDTWELTHLPPGAKKIGVKWIYKTKYNEQRKIEKHKARLVAKGYSQKHGIDYNEVFAPMARWDTIRTILAIAAAKNWCMFQLDVKSAFLHGDIDETVYVEQPLGYQKEKKEMVYRLKKSLYGLKQAQRAWYSKIEAYFNKEGFVKCANEHTLFVKKEADERIIIRFNMENYNSVCNLIVPDNKLKKDEDGTTCDSTNYKQMVGCLMYLLATRPDLAFLVCSVARFMERPTEIHVVAVKRILRYLKGTISYGLWYEKGKNDELTSWSGSDYAGDLDDRKSTLGSTIKLSRNPVMHGRSKHIDVRFHFLRDLTKDGKIQLLHRSSFEQIADIMTKALTLENFCRFRDLLGLCKLEDVNLTSDVVQFRRGYVRYVLIIVCVMLIVRPSACVWLV</sequence>
<name>A0A2K3L9B8_TRIPR</name>
<keyword evidence="1" id="KW-1133">Transmembrane helix</keyword>
<dbReference type="STRING" id="57577.A0A2K3L9B8"/>
<organism evidence="3 4">
    <name type="scientific">Trifolium pratense</name>
    <name type="common">Red clover</name>
    <dbReference type="NCBI Taxonomy" id="57577"/>
    <lineage>
        <taxon>Eukaryota</taxon>
        <taxon>Viridiplantae</taxon>
        <taxon>Streptophyta</taxon>
        <taxon>Embryophyta</taxon>
        <taxon>Tracheophyta</taxon>
        <taxon>Spermatophyta</taxon>
        <taxon>Magnoliopsida</taxon>
        <taxon>eudicotyledons</taxon>
        <taxon>Gunneridae</taxon>
        <taxon>Pentapetalae</taxon>
        <taxon>rosids</taxon>
        <taxon>fabids</taxon>
        <taxon>Fabales</taxon>
        <taxon>Fabaceae</taxon>
        <taxon>Papilionoideae</taxon>
        <taxon>50 kb inversion clade</taxon>
        <taxon>NPAAA clade</taxon>
        <taxon>Hologalegina</taxon>
        <taxon>IRL clade</taxon>
        <taxon>Trifolieae</taxon>
        <taxon>Trifolium</taxon>
    </lineage>
</organism>
<evidence type="ECO:0000313" key="3">
    <source>
        <dbReference type="EMBL" id="PNX75114.1"/>
    </source>
</evidence>
<dbReference type="InterPro" id="IPR013103">
    <property type="entry name" value="RVT_2"/>
</dbReference>
<keyword evidence="1" id="KW-0812">Transmembrane</keyword>
<proteinExistence type="predicted"/>
<reference evidence="3 4" key="2">
    <citation type="journal article" date="2017" name="Front. Plant Sci.">
        <title>Gene Classification and Mining of Molecular Markers Useful in Red Clover (Trifolium pratense) Breeding.</title>
        <authorList>
            <person name="Istvanek J."/>
            <person name="Dluhosova J."/>
            <person name="Dluhos P."/>
            <person name="Patkova L."/>
            <person name="Nedelnik J."/>
            <person name="Repkova J."/>
        </authorList>
    </citation>
    <scope>NUCLEOTIDE SEQUENCE [LARGE SCALE GENOMIC DNA]</scope>
    <source>
        <strain evidence="4">cv. Tatra</strain>
        <tissue evidence="3">Young leaves</tissue>
    </source>
</reference>
<accession>A0A2K3L9B8</accession>
<feature type="transmembrane region" description="Helical" evidence="1">
    <location>
        <begin position="378"/>
        <end position="400"/>
    </location>
</feature>
<protein>
    <submittedName>
        <fullName evidence="3">Putative copia-type protein</fullName>
    </submittedName>
</protein>
<dbReference type="EMBL" id="ASHM01028552">
    <property type="protein sequence ID" value="PNX75114.1"/>
    <property type="molecule type" value="Genomic_DNA"/>
</dbReference>
<keyword evidence="1" id="KW-0472">Membrane</keyword>
<feature type="domain" description="Reverse transcriptase Ty1/copia-type" evidence="2">
    <location>
        <begin position="11"/>
        <end position="176"/>
    </location>
</feature>
<dbReference type="AlphaFoldDB" id="A0A2K3L9B8"/>
<dbReference type="SUPFAM" id="SSF56672">
    <property type="entry name" value="DNA/RNA polymerases"/>
    <property type="match status" value="1"/>
</dbReference>
<comment type="caution">
    <text evidence="3">The sequence shown here is derived from an EMBL/GenBank/DDBJ whole genome shotgun (WGS) entry which is preliminary data.</text>
</comment>
<dbReference type="PANTHER" id="PTHR11439:SF517">
    <property type="entry name" value="CYSTEINE-RICH RLK (RECEPTOR-LIKE PROTEIN KINASE) 8"/>
    <property type="match status" value="1"/>
</dbReference>
<evidence type="ECO:0000313" key="4">
    <source>
        <dbReference type="Proteomes" id="UP000236291"/>
    </source>
</evidence>
<dbReference type="Pfam" id="PF07727">
    <property type="entry name" value="RVT_2"/>
    <property type="match status" value="1"/>
</dbReference>
<dbReference type="PANTHER" id="PTHR11439">
    <property type="entry name" value="GAG-POL-RELATED RETROTRANSPOSON"/>
    <property type="match status" value="1"/>
</dbReference>
<dbReference type="ExpressionAtlas" id="A0A2K3L9B8">
    <property type="expression patterns" value="baseline"/>
</dbReference>
<dbReference type="Proteomes" id="UP000236291">
    <property type="component" value="Unassembled WGS sequence"/>
</dbReference>
<gene>
    <name evidence="3" type="ORF">L195_g031045</name>
</gene>